<proteinExistence type="predicted"/>
<gene>
    <name evidence="1" type="ORF">CINCED_3A014528</name>
</gene>
<reference evidence="1 2" key="1">
    <citation type="submission" date="2019-08" db="EMBL/GenBank/DDBJ databases">
        <authorList>
            <person name="Alioto T."/>
            <person name="Alioto T."/>
            <person name="Gomez Garrido J."/>
        </authorList>
    </citation>
    <scope>NUCLEOTIDE SEQUENCE [LARGE SCALE GENOMIC DNA]</scope>
</reference>
<accession>A0A5E4MYN0</accession>
<name>A0A5E4MYN0_9HEMI</name>
<organism evidence="1 2">
    <name type="scientific">Cinara cedri</name>
    <dbReference type="NCBI Taxonomy" id="506608"/>
    <lineage>
        <taxon>Eukaryota</taxon>
        <taxon>Metazoa</taxon>
        <taxon>Ecdysozoa</taxon>
        <taxon>Arthropoda</taxon>
        <taxon>Hexapoda</taxon>
        <taxon>Insecta</taxon>
        <taxon>Pterygota</taxon>
        <taxon>Neoptera</taxon>
        <taxon>Paraneoptera</taxon>
        <taxon>Hemiptera</taxon>
        <taxon>Sternorrhyncha</taxon>
        <taxon>Aphidomorpha</taxon>
        <taxon>Aphidoidea</taxon>
        <taxon>Aphididae</taxon>
        <taxon>Lachninae</taxon>
        <taxon>Cinara</taxon>
    </lineage>
</organism>
<protein>
    <submittedName>
        <fullName evidence="1">Uncharacterized protein</fullName>
    </submittedName>
</protein>
<evidence type="ECO:0000313" key="1">
    <source>
        <dbReference type="EMBL" id="VVC36504.1"/>
    </source>
</evidence>
<dbReference type="AlphaFoldDB" id="A0A5E4MYN0"/>
<sequence length="103" mass="11465">MEARVTIIDKNTIAEIVDIITKKCDTGKNLPAFRMTRNQRVEASADRTLDSARTADGTERKNNYWNAVPSTKDGCGGCEYDTCIVETTVETTLSCINDEVLTW</sequence>
<keyword evidence="2" id="KW-1185">Reference proteome</keyword>
<dbReference type="Proteomes" id="UP000325440">
    <property type="component" value="Unassembled WGS sequence"/>
</dbReference>
<evidence type="ECO:0000313" key="2">
    <source>
        <dbReference type="Proteomes" id="UP000325440"/>
    </source>
</evidence>
<dbReference type="EMBL" id="CABPRJ010001434">
    <property type="protein sequence ID" value="VVC36504.1"/>
    <property type="molecule type" value="Genomic_DNA"/>
</dbReference>